<proteinExistence type="predicted"/>
<dbReference type="EMBL" id="CAMXCT020000757">
    <property type="protein sequence ID" value="CAL1136280.1"/>
    <property type="molecule type" value="Genomic_DNA"/>
</dbReference>
<dbReference type="Proteomes" id="UP001152797">
    <property type="component" value="Unassembled WGS sequence"/>
</dbReference>
<evidence type="ECO:0000313" key="4">
    <source>
        <dbReference type="Proteomes" id="UP001152797"/>
    </source>
</evidence>
<feature type="region of interest" description="Disordered" evidence="1">
    <location>
        <begin position="231"/>
        <end position="251"/>
    </location>
</feature>
<organism evidence="2">
    <name type="scientific">Cladocopium goreaui</name>
    <dbReference type="NCBI Taxonomy" id="2562237"/>
    <lineage>
        <taxon>Eukaryota</taxon>
        <taxon>Sar</taxon>
        <taxon>Alveolata</taxon>
        <taxon>Dinophyceae</taxon>
        <taxon>Suessiales</taxon>
        <taxon>Symbiodiniaceae</taxon>
        <taxon>Cladocopium</taxon>
    </lineage>
</organism>
<accession>A0A9P1C0K7</accession>
<protein>
    <submittedName>
        <fullName evidence="2">Uncharacterized protein</fullName>
    </submittedName>
</protein>
<dbReference type="AlphaFoldDB" id="A0A9P1C0K7"/>
<reference evidence="2" key="1">
    <citation type="submission" date="2022-10" db="EMBL/GenBank/DDBJ databases">
        <authorList>
            <person name="Chen Y."/>
            <person name="Dougan E. K."/>
            <person name="Chan C."/>
            <person name="Rhodes N."/>
            <person name="Thang M."/>
        </authorList>
    </citation>
    <scope>NUCLEOTIDE SEQUENCE</scope>
</reference>
<evidence type="ECO:0000313" key="2">
    <source>
        <dbReference type="EMBL" id="CAI3982905.1"/>
    </source>
</evidence>
<sequence>MSPTQAASDENGFIDVTIPDHDDKALKELLIWLDGSDGQAPTSLPAGWDKASAGQRLSEHLRLIDSEIARKMKGLEDLNAHLAGLQIQEVQAPPKQPGTGAIFLGEGRVELVPQHSAPCCGAGREQTPVYTPRVPQHPITTSVQPNWCVRNASPSPAFQRISSTPATFRGRIYKVPGTASAGCFMVPTVPVPNTASVPTIRAPSPIVTVRSGSVGAGTRVVTSVPVQCHGTPGSPRVLNPVHSPDSRTRCNSPVPAPAQLIGHGMPQRHGSRPPRAAHVAQTSWQAAMPQHVSSRFILVSPYMAEAPRMERCATPTRVASRPRAGASPTRPAIVHRIHTPRG</sequence>
<comment type="caution">
    <text evidence="2">The sequence shown here is derived from an EMBL/GenBank/DDBJ whole genome shotgun (WGS) entry which is preliminary data.</text>
</comment>
<evidence type="ECO:0000256" key="1">
    <source>
        <dbReference type="SAM" id="MobiDB-lite"/>
    </source>
</evidence>
<reference evidence="3 4" key="2">
    <citation type="submission" date="2024-05" db="EMBL/GenBank/DDBJ databases">
        <authorList>
            <person name="Chen Y."/>
            <person name="Shah S."/>
            <person name="Dougan E. K."/>
            <person name="Thang M."/>
            <person name="Chan C."/>
        </authorList>
    </citation>
    <scope>NUCLEOTIDE SEQUENCE [LARGE SCALE GENOMIC DNA]</scope>
</reference>
<feature type="region of interest" description="Disordered" evidence="1">
    <location>
        <begin position="313"/>
        <end position="332"/>
    </location>
</feature>
<dbReference type="EMBL" id="CAMXCT010000757">
    <property type="protein sequence ID" value="CAI3982905.1"/>
    <property type="molecule type" value="Genomic_DNA"/>
</dbReference>
<keyword evidence="4" id="KW-1185">Reference proteome</keyword>
<dbReference type="EMBL" id="CAMXCT030000757">
    <property type="protein sequence ID" value="CAL4770217.1"/>
    <property type="molecule type" value="Genomic_DNA"/>
</dbReference>
<gene>
    <name evidence="2" type="ORF">C1SCF055_LOCUS10565</name>
</gene>
<name>A0A9P1C0K7_9DINO</name>
<dbReference type="OrthoDB" id="421416at2759"/>
<evidence type="ECO:0000313" key="3">
    <source>
        <dbReference type="EMBL" id="CAL4770217.1"/>
    </source>
</evidence>